<proteinExistence type="predicted"/>
<organism evidence="1 2">
    <name type="scientific">Neophaeococcomyces mojaviensis</name>
    <dbReference type="NCBI Taxonomy" id="3383035"/>
    <lineage>
        <taxon>Eukaryota</taxon>
        <taxon>Fungi</taxon>
        <taxon>Dikarya</taxon>
        <taxon>Ascomycota</taxon>
        <taxon>Pezizomycotina</taxon>
        <taxon>Eurotiomycetes</taxon>
        <taxon>Chaetothyriomycetidae</taxon>
        <taxon>Chaetothyriales</taxon>
        <taxon>Chaetothyriales incertae sedis</taxon>
        <taxon>Neophaeococcomyces</taxon>
    </lineage>
</organism>
<protein>
    <submittedName>
        <fullName evidence="1">Uncharacterized protein</fullName>
    </submittedName>
</protein>
<sequence>MSTQPLSTPRILPKHLSQFAPSAHPSITTIRTLGTITSIHGETATLTSGDGETVTLLLNRDSHLSPQGLYEVVGKVVNLEGGNGYGIKVMATTEWKNANGSKVDLAAFDAVVDATHRYKELFYGTKD</sequence>
<reference evidence="1" key="1">
    <citation type="submission" date="2022-10" db="EMBL/GenBank/DDBJ databases">
        <title>Culturing micro-colonial fungi from biological soil crusts in the Mojave desert and describing Neophaeococcomyces mojavensis, and introducing the new genera and species Taxawa tesnikishii.</title>
        <authorList>
            <person name="Kurbessoian T."/>
            <person name="Stajich J.E."/>
        </authorList>
    </citation>
    <scope>NUCLEOTIDE SEQUENCE</scope>
    <source>
        <strain evidence="1">JES_112</strain>
    </source>
</reference>
<evidence type="ECO:0000313" key="2">
    <source>
        <dbReference type="Proteomes" id="UP001172386"/>
    </source>
</evidence>
<dbReference type="Proteomes" id="UP001172386">
    <property type="component" value="Unassembled WGS sequence"/>
</dbReference>
<name>A0ACC3A0D0_9EURO</name>
<feature type="non-terminal residue" evidence="1">
    <location>
        <position position="127"/>
    </location>
</feature>
<evidence type="ECO:0000313" key="1">
    <source>
        <dbReference type="EMBL" id="KAJ9653507.1"/>
    </source>
</evidence>
<dbReference type="EMBL" id="JAPDRQ010000151">
    <property type="protein sequence ID" value="KAJ9653507.1"/>
    <property type="molecule type" value="Genomic_DNA"/>
</dbReference>
<keyword evidence="2" id="KW-1185">Reference proteome</keyword>
<accession>A0ACC3A0D0</accession>
<gene>
    <name evidence="1" type="ORF">H2198_007289</name>
</gene>
<comment type="caution">
    <text evidence="1">The sequence shown here is derived from an EMBL/GenBank/DDBJ whole genome shotgun (WGS) entry which is preliminary data.</text>
</comment>